<evidence type="ECO:0000313" key="7">
    <source>
        <dbReference type="EMBL" id="WCT09893.1"/>
    </source>
</evidence>
<feature type="chain" id="PRO_5045151030" evidence="5">
    <location>
        <begin position="19"/>
        <end position="380"/>
    </location>
</feature>
<proteinExistence type="predicted"/>
<dbReference type="Pfam" id="PF00578">
    <property type="entry name" value="AhpC-TSA"/>
    <property type="match status" value="1"/>
</dbReference>
<sequence>MKFKIIAIAAMFPLFASAQSSSFTISGKIGNLNKPVTVYLDYKDDGAGREDSTLLVNGTFSFTGHTEGIAVARMSLGHNGEGKQLSIFKGNDDIYFYFSNENMVINSKDSLINATVTGSKVYDDYAAYNKTIGGSIMELDRVANNEFKSGTPAQQKDTAFIKAIDMRFRKNVALRTQKQIQFAKDNPDSFFGLVALSESVGAKMDIERTEAIYNAINDKWKATALGIAMAERIQAAKTVGVGDVAPLFTSKNVNGKPISLADYKGKVVLIDFWASWCEPCRAESPNLKTQYKLYKDKGFEIISISLDTDRKRWLKAIADDGLTWLQASDLKSLTESVIAKKYGIGAVPSFFLIGRDGKIIANSDIQGEALNKRLAKMFNN</sequence>
<accession>A0ABY7T237</accession>
<dbReference type="PANTHER" id="PTHR42852:SF6">
    <property type="entry name" value="THIOL:DISULFIDE INTERCHANGE PROTEIN DSBE"/>
    <property type="match status" value="1"/>
</dbReference>
<comment type="subcellular location">
    <subcellularLocation>
        <location evidence="1">Cell envelope</location>
    </subcellularLocation>
</comment>
<dbReference type="PROSITE" id="PS51352">
    <property type="entry name" value="THIOREDOXIN_2"/>
    <property type="match status" value="1"/>
</dbReference>
<name>A0ABY7T237_9SPHI</name>
<dbReference type="InterPro" id="IPR017937">
    <property type="entry name" value="Thioredoxin_CS"/>
</dbReference>
<dbReference type="InterPro" id="IPR000866">
    <property type="entry name" value="AhpC/TSA"/>
</dbReference>
<dbReference type="InterPro" id="IPR025380">
    <property type="entry name" value="DUF4369"/>
</dbReference>
<feature type="signal peptide" evidence="5">
    <location>
        <begin position="1"/>
        <end position="18"/>
    </location>
</feature>
<dbReference type="RefSeq" id="WP_273627988.1">
    <property type="nucleotide sequence ID" value="NZ_CP117167.1"/>
</dbReference>
<gene>
    <name evidence="7" type="ORF">PQO05_14255</name>
</gene>
<evidence type="ECO:0000256" key="2">
    <source>
        <dbReference type="ARBA" id="ARBA00022748"/>
    </source>
</evidence>
<reference evidence="7 8" key="1">
    <citation type="submission" date="2023-02" db="EMBL/GenBank/DDBJ databases">
        <title>Genome sequence of Mucilaginibacter jinjuensis strain KACC 16571.</title>
        <authorList>
            <person name="Kim S."/>
            <person name="Heo J."/>
            <person name="Kwon S.-W."/>
        </authorList>
    </citation>
    <scope>NUCLEOTIDE SEQUENCE [LARGE SCALE GENOMIC DNA]</scope>
    <source>
        <strain evidence="7 8">KACC 16571</strain>
    </source>
</reference>
<dbReference type="SUPFAM" id="SSF52833">
    <property type="entry name" value="Thioredoxin-like"/>
    <property type="match status" value="1"/>
</dbReference>
<dbReference type="PANTHER" id="PTHR42852">
    <property type="entry name" value="THIOL:DISULFIDE INTERCHANGE PROTEIN DSBE"/>
    <property type="match status" value="1"/>
</dbReference>
<dbReference type="Proteomes" id="UP001216139">
    <property type="component" value="Chromosome"/>
</dbReference>
<keyword evidence="3" id="KW-1015">Disulfide bond</keyword>
<dbReference type="PROSITE" id="PS00194">
    <property type="entry name" value="THIOREDOXIN_1"/>
    <property type="match status" value="1"/>
</dbReference>
<organism evidence="7 8">
    <name type="scientific">Mucilaginibacter jinjuensis</name>
    <dbReference type="NCBI Taxonomy" id="1176721"/>
    <lineage>
        <taxon>Bacteria</taxon>
        <taxon>Pseudomonadati</taxon>
        <taxon>Bacteroidota</taxon>
        <taxon>Sphingobacteriia</taxon>
        <taxon>Sphingobacteriales</taxon>
        <taxon>Sphingobacteriaceae</taxon>
        <taxon>Mucilaginibacter</taxon>
    </lineage>
</organism>
<evidence type="ECO:0000256" key="5">
    <source>
        <dbReference type="SAM" id="SignalP"/>
    </source>
</evidence>
<dbReference type="InterPro" id="IPR036249">
    <property type="entry name" value="Thioredoxin-like_sf"/>
</dbReference>
<keyword evidence="4" id="KW-0676">Redox-active center</keyword>
<dbReference type="InterPro" id="IPR050553">
    <property type="entry name" value="Thioredoxin_ResA/DsbE_sf"/>
</dbReference>
<dbReference type="InterPro" id="IPR013766">
    <property type="entry name" value="Thioredoxin_domain"/>
</dbReference>
<evidence type="ECO:0000256" key="3">
    <source>
        <dbReference type="ARBA" id="ARBA00023157"/>
    </source>
</evidence>
<dbReference type="CDD" id="cd02966">
    <property type="entry name" value="TlpA_like_family"/>
    <property type="match status" value="1"/>
</dbReference>
<evidence type="ECO:0000313" key="8">
    <source>
        <dbReference type="Proteomes" id="UP001216139"/>
    </source>
</evidence>
<keyword evidence="8" id="KW-1185">Reference proteome</keyword>
<evidence type="ECO:0000259" key="6">
    <source>
        <dbReference type="PROSITE" id="PS51352"/>
    </source>
</evidence>
<protein>
    <submittedName>
        <fullName evidence="7">TlpA disulfide reductase family protein</fullName>
    </submittedName>
</protein>
<evidence type="ECO:0000256" key="4">
    <source>
        <dbReference type="ARBA" id="ARBA00023284"/>
    </source>
</evidence>
<dbReference type="EMBL" id="CP117167">
    <property type="protein sequence ID" value="WCT09893.1"/>
    <property type="molecule type" value="Genomic_DNA"/>
</dbReference>
<dbReference type="Gene3D" id="3.40.30.10">
    <property type="entry name" value="Glutaredoxin"/>
    <property type="match status" value="1"/>
</dbReference>
<evidence type="ECO:0000256" key="1">
    <source>
        <dbReference type="ARBA" id="ARBA00004196"/>
    </source>
</evidence>
<dbReference type="Pfam" id="PF14289">
    <property type="entry name" value="DUF4369"/>
    <property type="match status" value="1"/>
</dbReference>
<keyword evidence="2" id="KW-0201">Cytochrome c-type biogenesis</keyword>
<keyword evidence="5" id="KW-0732">Signal</keyword>
<feature type="domain" description="Thioredoxin" evidence="6">
    <location>
        <begin position="239"/>
        <end position="379"/>
    </location>
</feature>